<protein>
    <recommendedName>
        <fullName evidence="3">RNase H type-1 domain-containing protein</fullName>
    </recommendedName>
</protein>
<dbReference type="Proteomes" id="UP000886595">
    <property type="component" value="Unassembled WGS sequence"/>
</dbReference>
<dbReference type="AlphaFoldDB" id="A0A8X7NSW2"/>
<comment type="caution">
    <text evidence="1">The sequence shown here is derived from an EMBL/GenBank/DDBJ whole genome shotgun (WGS) entry which is preliminary data.</text>
</comment>
<evidence type="ECO:0008006" key="3">
    <source>
        <dbReference type="Google" id="ProtNLM"/>
    </source>
</evidence>
<accession>A0A8X7NSW2</accession>
<keyword evidence="2" id="KW-1185">Reference proteome</keyword>
<evidence type="ECO:0000313" key="1">
    <source>
        <dbReference type="EMBL" id="KAG2238507.1"/>
    </source>
</evidence>
<dbReference type="EMBL" id="JAAMPC010001618">
    <property type="protein sequence ID" value="KAG2238507.1"/>
    <property type="molecule type" value="Genomic_DNA"/>
</dbReference>
<name>A0A8X7NSW2_BRACI</name>
<proteinExistence type="predicted"/>
<sequence length="155" mass="17176">MVHDTIPVKPHTSTITGNQPIFPPNLTLVNSDASWFQESSAAGFGWGLEESQRGILIEGSTHSDFVSSPFVAESLQYSTLLTSECDPTISSLLKLSTRSLFLWNFTEFSRISSIYLYLSISSFFSHVQRSCNVLADSLARNGLLFATPLCIKLYE</sequence>
<gene>
    <name evidence="1" type="ORF">Bca52824_092235</name>
</gene>
<reference evidence="1 2" key="1">
    <citation type="submission" date="2020-02" db="EMBL/GenBank/DDBJ databases">
        <authorList>
            <person name="Ma Q."/>
            <person name="Huang Y."/>
            <person name="Song X."/>
            <person name="Pei D."/>
        </authorList>
    </citation>
    <scope>NUCLEOTIDE SEQUENCE [LARGE SCALE GENOMIC DNA]</scope>
    <source>
        <strain evidence="1">Sxm20200214</strain>
        <tissue evidence="1">Leaf</tissue>
    </source>
</reference>
<organism evidence="1 2">
    <name type="scientific">Brassica carinata</name>
    <name type="common">Ethiopian mustard</name>
    <name type="synonym">Abyssinian cabbage</name>
    <dbReference type="NCBI Taxonomy" id="52824"/>
    <lineage>
        <taxon>Eukaryota</taxon>
        <taxon>Viridiplantae</taxon>
        <taxon>Streptophyta</taxon>
        <taxon>Embryophyta</taxon>
        <taxon>Tracheophyta</taxon>
        <taxon>Spermatophyta</taxon>
        <taxon>Magnoliopsida</taxon>
        <taxon>eudicotyledons</taxon>
        <taxon>Gunneridae</taxon>
        <taxon>Pentapetalae</taxon>
        <taxon>rosids</taxon>
        <taxon>malvids</taxon>
        <taxon>Brassicales</taxon>
        <taxon>Brassicaceae</taxon>
        <taxon>Brassiceae</taxon>
        <taxon>Brassica</taxon>
    </lineage>
</organism>
<evidence type="ECO:0000313" key="2">
    <source>
        <dbReference type="Proteomes" id="UP000886595"/>
    </source>
</evidence>